<organism evidence="2 3">
    <name type="scientific">Funneliformis caledonium</name>
    <dbReference type="NCBI Taxonomy" id="1117310"/>
    <lineage>
        <taxon>Eukaryota</taxon>
        <taxon>Fungi</taxon>
        <taxon>Fungi incertae sedis</taxon>
        <taxon>Mucoromycota</taxon>
        <taxon>Glomeromycotina</taxon>
        <taxon>Glomeromycetes</taxon>
        <taxon>Glomerales</taxon>
        <taxon>Glomeraceae</taxon>
        <taxon>Funneliformis</taxon>
    </lineage>
</organism>
<evidence type="ECO:0000313" key="2">
    <source>
        <dbReference type="EMBL" id="CAG8753592.1"/>
    </source>
</evidence>
<sequence length="302" mass="33182">MSNARSDPIIDDLMETDIEVPKDTNVEINLRQPVRNESKRSKQSNTLNLDPSNSNSSCDLHMETLSQNLAHSFTTMLGTLHGMSLEDVNRMMDLEKNMMIELQNAIMAVSKVFKNSNREMLTNLQENDMSVNEDILLNNPLITSNDKGVPVIPPGVENGSMSTSIDKEIPVIPRGAEKNSMSISIDKEISVKPGGAVKSSINSSIDEEVSLNPGGVVNTLINENTSVNLQGEQTNSTLMDPFIYNDERMNLLKEEQKGSVDISNIQQDNKRSMTKEGSENSTISSESTATSTSKSSRNQIGE</sequence>
<proteinExistence type="predicted"/>
<comment type="caution">
    <text evidence="2">The sequence shown here is derived from an EMBL/GenBank/DDBJ whole genome shotgun (WGS) entry which is preliminary data.</text>
</comment>
<feature type="compositionally biased region" description="Basic and acidic residues" evidence="1">
    <location>
        <begin position="268"/>
        <end position="278"/>
    </location>
</feature>
<feature type="region of interest" description="Disordered" evidence="1">
    <location>
        <begin position="33"/>
        <end position="59"/>
    </location>
</feature>
<name>A0A9N9NRF1_9GLOM</name>
<dbReference type="Proteomes" id="UP000789570">
    <property type="component" value="Unassembled WGS sequence"/>
</dbReference>
<dbReference type="EMBL" id="CAJVPQ010019273">
    <property type="protein sequence ID" value="CAG8753592.1"/>
    <property type="molecule type" value="Genomic_DNA"/>
</dbReference>
<gene>
    <name evidence="2" type="ORF">FCALED_LOCUS16458</name>
</gene>
<reference evidence="2" key="1">
    <citation type="submission" date="2021-06" db="EMBL/GenBank/DDBJ databases">
        <authorList>
            <person name="Kallberg Y."/>
            <person name="Tangrot J."/>
            <person name="Rosling A."/>
        </authorList>
    </citation>
    <scope>NUCLEOTIDE SEQUENCE</scope>
    <source>
        <strain evidence="2">UK204</strain>
    </source>
</reference>
<dbReference type="AlphaFoldDB" id="A0A9N9NRF1"/>
<feature type="non-terminal residue" evidence="2">
    <location>
        <position position="302"/>
    </location>
</feature>
<protein>
    <submittedName>
        <fullName evidence="2">13717_t:CDS:1</fullName>
    </submittedName>
</protein>
<feature type="compositionally biased region" description="Polar residues" evidence="1">
    <location>
        <begin position="43"/>
        <end position="59"/>
    </location>
</feature>
<accession>A0A9N9NRF1</accession>
<feature type="compositionally biased region" description="Low complexity" evidence="1">
    <location>
        <begin position="279"/>
        <end position="296"/>
    </location>
</feature>
<feature type="region of interest" description="Disordered" evidence="1">
    <location>
        <begin position="256"/>
        <end position="302"/>
    </location>
</feature>
<evidence type="ECO:0000256" key="1">
    <source>
        <dbReference type="SAM" id="MobiDB-lite"/>
    </source>
</evidence>
<evidence type="ECO:0000313" key="3">
    <source>
        <dbReference type="Proteomes" id="UP000789570"/>
    </source>
</evidence>
<keyword evidence="3" id="KW-1185">Reference proteome</keyword>